<evidence type="ECO:0000256" key="3">
    <source>
        <dbReference type="ARBA" id="ARBA00022801"/>
    </source>
</evidence>
<name>A0A6C0AR29_9ZZZZ</name>
<dbReference type="Pfam" id="PF00692">
    <property type="entry name" value="dUTPase"/>
    <property type="match status" value="1"/>
</dbReference>
<comment type="similarity">
    <text evidence="1">Belongs to the dUTPase family.</text>
</comment>
<dbReference type="InterPro" id="IPR029054">
    <property type="entry name" value="dUTPase-like"/>
</dbReference>
<dbReference type="EMBL" id="MN740759">
    <property type="protein sequence ID" value="QHS81735.1"/>
    <property type="molecule type" value="Genomic_DNA"/>
</dbReference>
<evidence type="ECO:0000256" key="4">
    <source>
        <dbReference type="ARBA" id="ARBA00023080"/>
    </source>
</evidence>
<dbReference type="SUPFAM" id="SSF51283">
    <property type="entry name" value="dUTPase-like"/>
    <property type="match status" value="1"/>
</dbReference>
<dbReference type="Gene3D" id="2.70.40.10">
    <property type="match status" value="1"/>
</dbReference>
<reference evidence="6" key="1">
    <citation type="journal article" date="2020" name="Nature">
        <title>Giant virus diversity and host interactions through global metagenomics.</title>
        <authorList>
            <person name="Schulz F."/>
            <person name="Roux S."/>
            <person name="Paez-Espino D."/>
            <person name="Jungbluth S."/>
            <person name="Walsh D.A."/>
            <person name="Denef V.J."/>
            <person name="McMahon K.D."/>
            <person name="Konstantinidis K.T."/>
            <person name="Eloe-Fadrosh E.A."/>
            <person name="Kyrpides N.C."/>
            <person name="Woyke T."/>
        </authorList>
    </citation>
    <scope>NUCLEOTIDE SEQUENCE</scope>
    <source>
        <strain evidence="6">GVMAG-S-1101164-72</strain>
    </source>
</reference>
<keyword evidence="4" id="KW-0546">Nucleotide metabolism</keyword>
<keyword evidence="3" id="KW-0378">Hydrolase</keyword>
<protein>
    <recommendedName>
        <fullName evidence="2">dUTP diphosphatase</fullName>
        <ecNumber evidence="2">3.6.1.23</ecNumber>
    </recommendedName>
</protein>
<evidence type="ECO:0000256" key="2">
    <source>
        <dbReference type="ARBA" id="ARBA00012379"/>
    </source>
</evidence>
<dbReference type="InterPro" id="IPR033704">
    <property type="entry name" value="dUTPase_trimeric"/>
</dbReference>
<dbReference type="InterPro" id="IPR036157">
    <property type="entry name" value="dUTPase-like_sf"/>
</dbReference>
<dbReference type="AlphaFoldDB" id="A0A6C0AR29"/>
<dbReference type="GO" id="GO:0000287">
    <property type="term" value="F:magnesium ion binding"/>
    <property type="evidence" value="ECO:0007669"/>
    <property type="project" value="InterPro"/>
</dbReference>
<sequence length="166" mass="18820">MNSVSSNTIHEINNRPKLRLEVCDETLMNDFYSHNPPNYRTDSGFDLFMPAEMVIQPRSTVLIDLRVRAEFLRLNGGYYLYPRSSIFRTSLRLANSVGIIDAGYRGTLKVAVDNIRDEPYIVRRGDRLFQICQPSLKPFDVEFGPVNLNTERGEGGFGSTTGPLVQ</sequence>
<organism evidence="6">
    <name type="scientific">viral metagenome</name>
    <dbReference type="NCBI Taxonomy" id="1070528"/>
    <lineage>
        <taxon>unclassified sequences</taxon>
        <taxon>metagenomes</taxon>
        <taxon>organismal metagenomes</taxon>
    </lineage>
</organism>
<accession>A0A6C0AR29</accession>
<dbReference type="GO" id="GO:0006226">
    <property type="term" value="P:dUMP biosynthetic process"/>
    <property type="evidence" value="ECO:0007669"/>
    <property type="project" value="InterPro"/>
</dbReference>
<dbReference type="GO" id="GO:0004170">
    <property type="term" value="F:dUTP diphosphatase activity"/>
    <property type="evidence" value="ECO:0007669"/>
    <property type="project" value="UniProtKB-EC"/>
</dbReference>
<evidence type="ECO:0000256" key="1">
    <source>
        <dbReference type="ARBA" id="ARBA00006581"/>
    </source>
</evidence>
<evidence type="ECO:0000313" key="6">
    <source>
        <dbReference type="EMBL" id="QHS81735.1"/>
    </source>
</evidence>
<dbReference type="PANTHER" id="PTHR11241:SF0">
    <property type="entry name" value="DEOXYURIDINE 5'-TRIPHOSPHATE NUCLEOTIDOHYDROLASE"/>
    <property type="match status" value="1"/>
</dbReference>
<dbReference type="EC" id="3.6.1.23" evidence="2"/>
<dbReference type="GO" id="GO:0046081">
    <property type="term" value="P:dUTP catabolic process"/>
    <property type="evidence" value="ECO:0007669"/>
    <property type="project" value="InterPro"/>
</dbReference>
<dbReference type="InterPro" id="IPR008181">
    <property type="entry name" value="dUTPase"/>
</dbReference>
<dbReference type="PANTHER" id="PTHR11241">
    <property type="entry name" value="DEOXYURIDINE 5'-TRIPHOSPHATE NUCLEOTIDOHYDROLASE"/>
    <property type="match status" value="1"/>
</dbReference>
<feature type="domain" description="dUTPase-like" evidence="5">
    <location>
        <begin position="35"/>
        <end position="160"/>
    </location>
</feature>
<proteinExistence type="inferred from homology"/>
<dbReference type="CDD" id="cd07557">
    <property type="entry name" value="trimeric_dUTPase"/>
    <property type="match status" value="1"/>
</dbReference>
<evidence type="ECO:0000259" key="5">
    <source>
        <dbReference type="Pfam" id="PF00692"/>
    </source>
</evidence>